<dbReference type="AlphaFoldDB" id="A0AAD4C915"/>
<evidence type="ECO:0000313" key="2">
    <source>
        <dbReference type="EMBL" id="KAF8452591.1"/>
    </source>
</evidence>
<sequence length="102" mass="11081">MALMCLPLLSLRSVSVERIQSSLLLVFNTLQGLTARRRMCSKMRCCLDIRTAMNFPSSHIQSRSLSGGCVDVTVMKDTGCGAQGIKTGPIHDWPAETPIPSS</sequence>
<feature type="signal peptide" evidence="1">
    <location>
        <begin position="1"/>
        <end position="16"/>
    </location>
</feature>
<evidence type="ECO:0000256" key="1">
    <source>
        <dbReference type="SAM" id="SignalP"/>
    </source>
</evidence>
<reference evidence="2" key="1">
    <citation type="submission" date="2019-10" db="EMBL/GenBank/DDBJ databases">
        <authorList>
            <consortium name="DOE Joint Genome Institute"/>
            <person name="Kuo A."/>
            <person name="Miyauchi S."/>
            <person name="Kiss E."/>
            <person name="Drula E."/>
            <person name="Kohler A."/>
            <person name="Sanchez-Garcia M."/>
            <person name="Andreopoulos B."/>
            <person name="Barry K.W."/>
            <person name="Bonito G."/>
            <person name="Buee M."/>
            <person name="Carver A."/>
            <person name="Chen C."/>
            <person name="Cichocki N."/>
            <person name="Clum A."/>
            <person name="Culley D."/>
            <person name="Crous P.W."/>
            <person name="Fauchery L."/>
            <person name="Girlanda M."/>
            <person name="Hayes R."/>
            <person name="Keri Z."/>
            <person name="LaButti K."/>
            <person name="Lipzen A."/>
            <person name="Lombard V."/>
            <person name="Magnuson J."/>
            <person name="Maillard F."/>
            <person name="Morin E."/>
            <person name="Murat C."/>
            <person name="Nolan M."/>
            <person name="Ohm R."/>
            <person name="Pangilinan J."/>
            <person name="Pereira M."/>
            <person name="Perotto S."/>
            <person name="Peter M."/>
            <person name="Riley R."/>
            <person name="Sitrit Y."/>
            <person name="Stielow B."/>
            <person name="Szollosi G."/>
            <person name="Zifcakova L."/>
            <person name="Stursova M."/>
            <person name="Spatafora J.W."/>
            <person name="Tedersoo L."/>
            <person name="Vaario L.-M."/>
            <person name="Yamada A."/>
            <person name="Yan M."/>
            <person name="Wang P."/>
            <person name="Xu J."/>
            <person name="Bruns T."/>
            <person name="Baldrian P."/>
            <person name="Vilgalys R."/>
            <person name="Henrissat B."/>
            <person name="Grigoriev I.V."/>
            <person name="Hibbett D."/>
            <person name="Nagy L.G."/>
            <person name="Martin F.M."/>
        </authorList>
    </citation>
    <scope>NUCLEOTIDE SEQUENCE</scope>
    <source>
        <strain evidence="2">BED1</strain>
    </source>
</reference>
<dbReference type="Proteomes" id="UP001194468">
    <property type="component" value="Unassembled WGS sequence"/>
</dbReference>
<comment type="caution">
    <text evidence="2">The sequence shown here is derived from an EMBL/GenBank/DDBJ whole genome shotgun (WGS) entry which is preliminary data.</text>
</comment>
<proteinExistence type="predicted"/>
<keyword evidence="3" id="KW-1185">Reference proteome</keyword>
<accession>A0AAD4C915</accession>
<organism evidence="2 3">
    <name type="scientific">Boletus edulis BED1</name>
    <dbReference type="NCBI Taxonomy" id="1328754"/>
    <lineage>
        <taxon>Eukaryota</taxon>
        <taxon>Fungi</taxon>
        <taxon>Dikarya</taxon>
        <taxon>Basidiomycota</taxon>
        <taxon>Agaricomycotina</taxon>
        <taxon>Agaricomycetes</taxon>
        <taxon>Agaricomycetidae</taxon>
        <taxon>Boletales</taxon>
        <taxon>Boletineae</taxon>
        <taxon>Boletaceae</taxon>
        <taxon>Boletoideae</taxon>
        <taxon>Boletus</taxon>
    </lineage>
</organism>
<dbReference type="EMBL" id="WHUW01000001">
    <property type="protein sequence ID" value="KAF8452591.1"/>
    <property type="molecule type" value="Genomic_DNA"/>
</dbReference>
<gene>
    <name evidence="2" type="ORF">L210DRAFT_3519056</name>
</gene>
<name>A0AAD4C915_BOLED</name>
<feature type="chain" id="PRO_5042037453" description="Secreted protein" evidence="1">
    <location>
        <begin position="17"/>
        <end position="102"/>
    </location>
</feature>
<keyword evidence="1" id="KW-0732">Signal</keyword>
<evidence type="ECO:0000313" key="3">
    <source>
        <dbReference type="Proteomes" id="UP001194468"/>
    </source>
</evidence>
<reference evidence="2" key="2">
    <citation type="journal article" date="2020" name="Nat. Commun.">
        <title>Large-scale genome sequencing of mycorrhizal fungi provides insights into the early evolution of symbiotic traits.</title>
        <authorList>
            <person name="Miyauchi S."/>
            <person name="Kiss E."/>
            <person name="Kuo A."/>
            <person name="Drula E."/>
            <person name="Kohler A."/>
            <person name="Sanchez-Garcia M."/>
            <person name="Morin E."/>
            <person name="Andreopoulos B."/>
            <person name="Barry K.W."/>
            <person name="Bonito G."/>
            <person name="Buee M."/>
            <person name="Carver A."/>
            <person name="Chen C."/>
            <person name="Cichocki N."/>
            <person name="Clum A."/>
            <person name="Culley D."/>
            <person name="Crous P.W."/>
            <person name="Fauchery L."/>
            <person name="Girlanda M."/>
            <person name="Hayes R.D."/>
            <person name="Keri Z."/>
            <person name="LaButti K."/>
            <person name="Lipzen A."/>
            <person name="Lombard V."/>
            <person name="Magnuson J."/>
            <person name="Maillard F."/>
            <person name="Murat C."/>
            <person name="Nolan M."/>
            <person name="Ohm R.A."/>
            <person name="Pangilinan J."/>
            <person name="Pereira M.F."/>
            <person name="Perotto S."/>
            <person name="Peter M."/>
            <person name="Pfister S."/>
            <person name="Riley R."/>
            <person name="Sitrit Y."/>
            <person name="Stielow J.B."/>
            <person name="Szollosi G."/>
            <person name="Zifcakova L."/>
            <person name="Stursova M."/>
            <person name="Spatafora J.W."/>
            <person name="Tedersoo L."/>
            <person name="Vaario L.M."/>
            <person name="Yamada A."/>
            <person name="Yan M."/>
            <person name="Wang P."/>
            <person name="Xu J."/>
            <person name="Bruns T."/>
            <person name="Baldrian P."/>
            <person name="Vilgalys R."/>
            <person name="Dunand C."/>
            <person name="Henrissat B."/>
            <person name="Grigoriev I.V."/>
            <person name="Hibbett D."/>
            <person name="Nagy L.G."/>
            <person name="Martin F.M."/>
        </authorList>
    </citation>
    <scope>NUCLEOTIDE SEQUENCE</scope>
    <source>
        <strain evidence="2">BED1</strain>
    </source>
</reference>
<feature type="non-terminal residue" evidence="2">
    <location>
        <position position="102"/>
    </location>
</feature>
<evidence type="ECO:0008006" key="4">
    <source>
        <dbReference type="Google" id="ProtNLM"/>
    </source>
</evidence>
<protein>
    <recommendedName>
        <fullName evidence="4">Secreted protein</fullName>
    </recommendedName>
</protein>